<organism evidence="10 11">
    <name type="scientific">Rubripirellula lacrimiformis</name>
    <dbReference type="NCBI Taxonomy" id="1930273"/>
    <lineage>
        <taxon>Bacteria</taxon>
        <taxon>Pseudomonadati</taxon>
        <taxon>Planctomycetota</taxon>
        <taxon>Planctomycetia</taxon>
        <taxon>Pirellulales</taxon>
        <taxon>Pirellulaceae</taxon>
        <taxon>Rubripirellula</taxon>
    </lineage>
</organism>
<dbReference type="Proteomes" id="UP000318538">
    <property type="component" value="Chromosome"/>
</dbReference>
<dbReference type="InterPro" id="IPR017853">
    <property type="entry name" value="GH"/>
</dbReference>
<dbReference type="PANTHER" id="PTHR10030">
    <property type="entry name" value="ALPHA-L-FUCOSIDASE"/>
    <property type="match status" value="1"/>
</dbReference>
<evidence type="ECO:0000256" key="3">
    <source>
        <dbReference type="ARBA" id="ARBA00012662"/>
    </source>
</evidence>
<evidence type="ECO:0000313" key="11">
    <source>
        <dbReference type="Proteomes" id="UP000318538"/>
    </source>
</evidence>
<keyword evidence="4 7" id="KW-0732">Signal</keyword>
<dbReference type="EC" id="3.2.1.51" evidence="3"/>
<dbReference type="AlphaFoldDB" id="A0A517NBU4"/>
<dbReference type="OrthoDB" id="9760597at2"/>
<dbReference type="Pfam" id="PF01120">
    <property type="entry name" value="Alpha_L_fucos"/>
    <property type="match status" value="1"/>
</dbReference>
<evidence type="ECO:0000259" key="8">
    <source>
        <dbReference type="Pfam" id="PF01120"/>
    </source>
</evidence>
<dbReference type="SUPFAM" id="SSF51445">
    <property type="entry name" value="(Trans)glycosidases"/>
    <property type="match status" value="1"/>
</dbReference>
<evidence type="ECO:0000256" key="7">
    <source>
        <dbReference type="SAM" id="SignalP"/>
    </source>
</evidence>
<reference evidence="10 11" key="1">
    <citation type="submission" date="2019-02" db="EMBL/GenBank/DDBJ databases">
        <title>Deep-cultivation of Planctomycetes and their phenomic and genomic characterization uncovers novel biology.</title>
        <authorList>
            <person name="Wiegand S."/>
            <person name="Jogler M."/>
            <person name="Boedeker C."/>
            <person name="Pinto D."/>
            <person name="Vollmers J."/>
            <person name="Rivas-Marin E."/>
            <person name="Kohn T."/>
            <person name="Peeters S.H."/>
            <person name="Heuer A."/>
            <person name="Rast P."/>
            <person name="Oberbeckmann S."/>
            <person name="Bunk B."/>
            <person name="Jeske O."/>
            <person name="Meyerdierks A."/>
            <person name="Storesund J.E."/>
            <person name="Kallscheuer N."/>
            <person name="Luecker S."/>
            <person name="Lage O.M."/>
            <person name="Pohl T."/>
            <person name="Merkel B.J."/>
            <person name="Hornburger P."/>
            <person name="Mueller R.-W."/>
            <person name="Bruemmer F."/>
            <person name="Labrenz M."/>
            <person name="Spormann A.M."/>
            <person name="Op den Camp H."/>
            <person name="Overmann J."/>
            <person name="Amann R."/>
            <person name="Jetten M.S.M."/>
            <person name="Mascher T."/>
            <person name="Medema M.H."/>
            <person name="Devos D.P."/>
            <person name="Kaster A.-K."/>
            <person name="Ovreas L."/>
            <person name="Rohde M."/>
            <person name="Galperin M.Y."/>
            <person name="Jogler C."/>
        </authorList>
    </citation>
    <scope>NUCLEOTIDE SEQUENCE [LARGE SCALE GENOMIC DNA]</scope>
    <source>
        <strain evidence="10 11">K22_7</strain>
    </source>
</reference>
<dbReference type="Gene3D" id="2.60.40.1180">
    <property type="entry name" value="Golgi alpha-mannosidase II"/>
    <property type="match status" value="1"/>
</dbReference>
<gene>
    <name evidence="10" type="ORF">K227x_30100</name>
</gene>
<dbReference type="InterPro" id="IPR057739">
    <property type="entry name" value="Glyco_hydro_29_N"/>
</dbReference>
<proteinExistence type="inferred from homology"/>
<dbReference type="GO" id="GO:0006004">
    <property type="term" value="P:fucose metabolic process"/>
    <property type="evidence" value="ECO:0007669"/>
    <property type="project" value="InterPro"/>
</dbReference>
<feature type="signal peptide" evidence="7">
    <location>
        <begin position="1"/>
        <end position="23"/>
    </location>
</feature>
<dbReference type="PIRSF" id="PIRSF001092">
    <property type="entry name" value="Alpha-L-fucosidase"/>
    <property type="match status" value="1"/>
</dbReference>
<evidence type="ECO:0000313" key="10">
    <source>
        <dbReference type="EMBL" id="QDT04617.1"/>
    </source>
</evidence>
<comment type="similarity">
    <text evidence="2">Belongs to the glycosyl hydrolase 29 family.</text>
</comment>
<dbReference type="GO" id="GO:0004560">
    <property type="term" value="F:alpha-L-fucosidase activity"/>
    <property type="evidence" value="ECO:0007669"/>
    <property type="project" value="InterPro"/>
</dbReference>
<name>A0A517NBU4_9BACT</name>
<evidence type="ECO:0000256" key="5">
    <source>
        <dbReference type="ARBA" id="ARBA00022801"/>
    </source>
</evidence>
<evidence type="ECO:0000256" key="1">
    <source>
        <dbReference type="ARBA" id="ARBA00004071"/>
    </source>
</evidence>
<sequence precursor="true">MSLMRSIAVASALMLAGSAIAQAADPATLPNPKVAPSVAKIETAIAQGPFQPDWKSLGKYEIPQWYKDAKFGIFIHWGAYSVPAHGSEWYPRQMYIKDQRRGVNFFDYHVKTYGPQKTFGYKDFIPEFKAEKFDAAQWAKLFKDTGARYVIPVAEHHDGFPMYDCAFTRWDASEMGPKRDVIAELSTAVRAEGMKFGVSSHRAFNWMFYVRDESFDNADPSLADLYGRPLPFLFDEDAADYQKKFPPQDQQFKDDWLARSCELVDKYKPDVFWFDFGITPKQDATYETNSYADHLKKFAAYYYNQSSEWNDGLGIINYKFNAFPEDAAVLDKERSKMAEIRKPFWQTDTAVSSSSWGYTKNQKYKTPDRLVDDLVDIVSKNGCLLLNVGPRPDGTIPEEDQAILKAIGGWLDINGEAIYDTSYWTTFGEGPTSVSTGHVSEAKDKPFTAQDLRFTTRDDVLYVTGLAWPDNHRVKVASLAKGSKLYTDDVKSVTLLGSDETVTWTQDTDGLNVKLPKTRPSEFAYVLKITK</sequence>
<evidence type="ECO:0000256" key="4">
    <source>
        <dbReference type="ARBA" id="ARBA00022729"/>
    </source>
</evidence>
<dbReference type="InterPro" id="IPR000933">
    <property type="entry name" value="Glyco_hydro_29"/>
</dbReference>
<feature type="domain" description="Glycoside hydrolase family 29 N-terminal" evidence="8">
    <location>
        <begin position="39"/>
        <end position="416"/>
    </location>
</feature>
<keyword evidence="6" id="KW-0326">Glycosidase</keyword>
<dbReference type="SMART" id="SM00812">
    <property type="entry name" value="Alpha_L_fucos"/>
    <property type="match status" value="1"/>
</dbReference>
<evidence type="ECO:0000256" key="6">
    <source>
        <dbReference type="ARBA" id="ARBA00023295"/>
    </source>
</evidence>
<dbReference type="EMBL" id="CP036525">
    <property type="protein sequence ID" value="QDT04617.1"/>
    <property type="molecule type" value="Genomic_DNA"/>
</dbReference>
<dbReference type="GO" id="GO:0016139">
    <property type="term" value="P:glycoside catabolic process"/>
    <property type="evidence" value="ECO:0007669"/>
    <property type="project" value="TreeGrafter"/>
</dbReference>
<comment type="function">
    <text evidence="1">Alpha-L-fucosidase is responsible for hydrolyzing the alpha-1,6-linked fucose joined to the reducing-end N-acetylglucosamine of the carbohydrate moieties of glycoproteins.</text>
</comment>
<dbReference type="PANTHER" id="PTHR10030:SF37">
    <property type="entry name" value="ALPHA-L-FUCOSIDASE-RELATED"/>
    <property type="match status" value="1"/>
</dbReference>
<dbReference type="KEGG" id="rlc:K227x_30100"/>
<feature type="domain" description="Alpha-L-fucosidase C-terminal" evidence="9">
    <location>
        <begin position="447"/>
        <end position="530"/>
    </location>
</feature>
<dbReference type="InterPro" id="IPR013780">
    <property type="entry name" value="Glyco_hydro_b"/>
</dbReference>
<dbReference type="GO" id="GO:0005764">
    <property type="term" value="C:lysosome"/>
    <property type="evidence" value="ECO:0007669"/>
    <property type="project" value="TreeGrafter"/>
</dbReference>
<accession>A0A517NBU4</accession>
<keyword evidence="5" id="KW-0378">Hydrolase</keyword>
<dbReference type="Pfam" id="PF16757">
    <property type="entry name" value="Fucosidase_C"/>
    <property type="match status" value="1"/>
</dbReference>
<dbReference type="InterPro" id="IPR016286">
    <property type="entry name" value="FUC_metazoa-typ"/>
</dbReference>
<dbReference type="FunFam" id="3.20.20.80:FF:000158">
    <property type="entry name" value="Exported alpha-L-fucosidase"/>
    <property type="match status" value="1"/>
</dbReference>
<feature type="chain" id="PRO_5021969578" description="alpha-L-fucosidase" evidence="7">
    <location>
        <begin position="24"/>
        <end position="531"/>
    </location>
</feature>
<keyword evidence="11" id="KW-1185">Reference proteome</keyword>
<protein>
    <recommendedName>
        <fullName evidence="3">alpha-L-fucosidase</fullName>
        <ecNumber evidence="3">3.2.1.51</ecNumber>
    </recommendedName>
</protein>
<dbReference type="Gene3D" id="3.20.20.80">
    <property type="entry name" value="Glycosidases"/>
    <property type="match status" value="1"/>
</dbReference>
<evidence type="ECO:0000256" key="2">
    <source>
        <dbReference type="ARBA" id="ARBA00007951"/>
    </source>
</evidence>
<evidence type="ECO:0000259" key="9">
    <source>
        <dbReference type="Pfam" id="PF16757"/>
    </source>
</evidence>
<dbReference type="InterPro" id="IPR031919">
    <property type="entry name" value="Fucosidase_C"/>
</dbReference>